<dbReference type="PRINTS" id="PR00793">
    <property type="entry name" value="PROAMNOPTASE"/>
</dbReference>
<dbReference type="GO" id="GO:0008233">
    <property type="term" value="F:peptidase activity"/>
    <property type="evidence" value="ECO:0007669"/>
    <property type="project" value="InterPro"/>
</dbReference>
<evidence type="ECO:0000313" key="4">
    <source>
        <dbReference type="EMBL" id="KAG5183579.1"/>
    </source>
</evidence>
<feature type="domain" description="AB hydrolase-1" evidence="3">
    <location>
        <begin position="2"/>
        <end position="132"/>
    </location>
</feature>
<reference evidence="4" key="1">
    <citation type="submission" date="2021-02" db="EMBL/GenBank/DDBJ databases">
        <title>First Annotated Genome of the Yellow-green Alga Tribonema minus.</title>
        <authorList>
            <person name="Mahan K.M."/>
        </authorList>
    </citation>
    <scope>NUCLEOTIDE SEQUENCE</scope>
    <source>
        <strain evidence="4">UTEX B ZZ1240</strain>
    </source>
</reference>
<comment type="caution">
    <text evidence="4">The sequence shown here is derived from an EMBL/GenBank/DDBJ whole genome shotgun (WGS) entry which is preliminary data.</text>
</comment>
<accession>A0A836CFD6</accession>
<protein>
    <submittedName>
        <fullName evidence="4">Alpha/Beta hydrolase protein</fullName>
    </submittedName>
</protein>
<dbReference type="SUPFAM" id="SSF53474">
    <property type="entry name" value="alpha/beta-Hydrolases"/>
    <property type="match status" value="1"/>
</dbReference>
<dbReference type="InterPro" id="IPR029058">
    <property type="entry name" value="AB_hydrolase_fold"/>
</dbReference>
<dbReference type="EMBL" id="JAFCMP010000201">
    <property type="protein sequence ID" value="KAG5183579.1"/>
    <property type="molecule type" value="Genomic_DNA"/>
</dbReference>
<sequence length="233" mass="25280">MPLLVVNGGPGGTHDYMLPFRYMACRASPSGTRYRIIFYDQLGSGRSAVRNSTGEPQAATAPSVWYLTAELQAMVQGVVLRKNSGPFHLLGQGFGGLIALSYATTYPDFTQEKMASLILASPAAPNMHSVVDGVVANMKAQMPAPYFQVLMSGNTTDPAWGAALANYNNLMVLRLTPTPDCVLSTVAGSSDAMRTALWGHQPWQLTGNAARTDLKRDLPRVRHFFNHKLQPHS</sequence>
<organism evidence="4 5">
    <name type="scientific">Tribonema minus</name>
    <dbReference type="NCBI Taxonomy" id="303371"/>
    <lineage>
        <taxon>Eukaryota</taxon>
        <taxon>Sar</taxon>
        <taxon>Stramenopiles</taxon>
        <taxon>Ochrophyta</taxon>
        <taxon>PX clade</taxon>
        <taxon>Xanthophyceae</taxon>
        <taxon>Tribonematales</taxon>
        <taxon>Tribonemataceae</taxon>
        <taxon>Tribonema</taxon>
    </lineage>
</organism>
<dbReference type="Gene3D" id="3.40.50.1820">
    <property type="entry name" value="alpha/beta hydrolase"/>
    <property type="match status" value="1"/>
</dbReference>
<dbReference type="InterPro" id="IPR002410">
    <property type="entry name" value="Peptidase_S33"/>
</dbReference>
<comment type="similarity">
    <text evidence="1">Belongs to the peptidase S33 family.</text>
</comment>
<evidence type="ECO:0000256" key="2">
    <source>
        <dbReference type="ARBA" id="ARBA00022801"/>
    </source>
</evidence>
<evidence type="ECO:0000259" key="3">
    <source>
        <dbReference type="Pfam" id="PF00561"/>
    </source>
</evidence>
<name>A0A836CFD6_9STRA</name>
<dbReference type="Proteomes" id="UP000664859">
    <property type="component" value="Unassembled WGS sequence"/>
</dbReference>
<keyword evidence="5" id="KW-1185">Reference proteome</keyword>
<proteinExistence type="inferred from homology"/>
<dbReference type="AlphaFoldDB" id="A0A836CFD6"/>
<evidence type="ECO:0000256" key="1">
    <source>
        <dbReference type="ARBA" id="ARBA00010088"/>
    </source>
</evidence>
<dbReference type="OrthoDB" id="39558at2759"/>
<keyword evidence="2 4" id="KW-0378">Hydrolase</keyword>
<dbReference type="Pfam" id="PF00561">
    <property type="entry name" value="Abhydrolase_1"/>
    <property type="match status" value="1"/>
</dbReference>
<dbReference type="GO" id="GO:0006508">
    <property type="term" value="P:proteolysis"/>
    <property type="evidence" value="ECO:0007669"/>
    <property type="project" value="InterPro"/>
</dbReference>
<dbReference type="InterPro" id="IPR000073">
    <property type="entry name" value="AB_hydrolase_1"/>
</dbReference>
<evidence type="ECO:0000313" key="5">
    <source>
        <dbReference type="Proteomes" id="UP000664859"/>
    </source>
</evidence>
<gene>
    <name evidence="4" type="ORF">JKP88DRAFT_198995</name>
</gene>